<keyword evidence="2 9" id="KW-0547">Nucleotide-binding</keyword>
<comment type="similarity">
    <text evidence="9">Belongs to the GTP-binding elongation factor family. LepA subfamily.</text>
</comment>
<dbReference type="InterPro" id="IPR009000">
    <property type="entry name" value="Transl_B-barrel_sf"/>
</dbReference>
<dbReference type="CDD" id="cd03699">
    <property type="entry name" value="EF4_II"/>
    <property type="match status" value="1"/>
</dbReference>
<dbReference type="GO" id="GO:0005525">
    <property type="term" value="F:GTP binding"/>
    <property type="evidence" value="ECO:0007669"/>
    <property type="project" value="UniProtKB-UniRule"/>
</dbReference>
<dbReference type="PROSITE" id="PS00301">
    <property type="entry name" value="G_TR_1"/>
    <property type="match status" value="1"/>
</dbReference>
<dbReference type="NCBIfam" id="TIGR01393">
    <property type="entry name" value="lepA"/>
    <property type="match status" value="1"/>
</dbReference>
<comment type="catalytic activity">
    <reaction evidence="9">
        <text>GTP + H2O = GDP + phosphate + H(+)</text>
        <dbReference type="Rhea" id="RHEA:19669"/>
        <dbReference type="ChEBI" id="CHEBI:15377"/>
        <dbReference type="ChEBI" id="CHEBI:15378"/>
        <dbReference type="ChEBI" id="CHEBI:37565"/>
        <dbReference type="ChEBI" id="CHEBI:43474"/>
        <dbReference type="ChEBI" id="CHEBI:58189"/>
        <dbReference type="EC" id="3.6.5.n1"/>
    </reaction>
</comment>
<dbReference type="InterPro" id="IPR006297">
    <property type="entry name" value="EF-4"/>
</dbReference>
<dbReference type="FunFam" id="3.30.70.870:FF:000004">
    <property type="entry name" value="Translation factor GUF1, mitochondrial"/>
    <property type="match status" value="1"/>
</dbReference>
<dbReference type="PROSITE" id="PS51722">
    <property type="entry name" value="G_TR_2"/>
    <property type="match status" value="1"/>
</dbReference>
<dbReference type="FunFam" id="3.40.50.300:FF:002814">
    <property type="entry name" value="Translation factor GUF1, mitochondrial"/>
    <property type="match status" value="1"/>
</dbReference>
<dbReference type="CDD" id="cd03709">
    <property type="entry name" value="lepA_C"/>
    <property type="match status" value="1"/>
</dbReference>
<comment type="subcellular location">
    <subcellularLocation>
        <location evidence="9">Mitochondrion inner membrane</location>
        <topology evidence="9">Peripheral membrane protein</topology>
        <orientation evidence="9">Matrix side</orientation>
    </subcellularLocation>
</comment>
<comment type="caution">
    <text evidence="12">The sequence shown here is derived from an EMBL/GenBank/DDBJ whole genome shotgun (WGS) entry which is preliminary data.</text>
</comment>
<dbReference type="AlphaFoldDB" id="W3VQQ3"/>
<dbReference type="CDD" id="cd16260">
    <property type="entry name" value="EF4_III"/>
    <property type="match status" value="1"/>
</dbReference>
<evidence type="ECO:0000256" key="10">
    <source>
        <dbReference type="SAM" id="MobiDB-lite"/>
    </source>
</evidence>
<gene>
    <name evidence="12" type="ORF">PaG_02888</name>
</gene>
<dbReference type="GO" id="GO:0003924">
    <property type="term" value="F:GTPase activity"/>
    <property type="evidence" value="ECO:0007669"/>
    <property type="project" value="UniProtKB-UniRule"/>
</dbReference>
<dbReference type="InterPro" id="IPR035654">
    <property type="entry name" value="LepA_IV"/>
</dbReference>
<dbReference type="Pfam" id="PF06421">
    <property type="entry name" value="LepA_C"/>
    <property type="match status" value="1"/>
</dbReference>
<reference evidence="12 13" key="1">
    <citation type="journal article" date="2014" name="Genome Announc.">
        <title>Genome sequence of the basidiomycetous fungus Pseudozyma aphidis DSM70725, an efficient producer of biosurfactant mannosylerythritol lipids.</title>
        <authorList>
            <person name="Lorenz S."/>
            <person name="Guenther M."/>
            <person name="Grumaz C."/>
            <person name="Rupp S."/>
            <person name="Zibek S."/>
            <person name="Sohn K."/>
        </authorList>
    </citation>
    <scope>NUCLEOTIDE SEQUENCE [LARGE SCALE GENOMIC DNA]</scope>
    <source>
        <strain evidence="13">ATCC 32657 / CBS 517.83 / DSM 70725 / JCM 10318 / NBRC 10182 / NRRL Y-7954 / St-0401</strain>
    </source>
</reference>
<dbReference type="Gene3D" id="3.30.70.240">
    <property type="match status" value="1"/>
</dbReference>
<dbReference type="InterPro" id="IPR031157">
    <property type="entry name" value="G_TR_CS"/>
</dbReference>
<feature type="region of interest" description="Disordered" evidence="10">
    <location>
        <begin position="43"/>
        <end position="106"/>
    </location>
</feature>
<dbReference type="InterPro" id="IPR004161">
    <property type="entry name" value="EFTu-like_2"/>
</dbReference>
<dbReference type="FunFam" id="2.40.30.10:FF:000015">
    <property type="entry name" value="Translation factor GUF1, mitochondrial"/>
    <property type="match status" value="1"/>
</dbReference>
<dbReference type="GO" id="GO:0097177">
    <property type="term" value="F:mitochondrial ribosome binding"/>
    <property type="evidence" value="ECO:0007669"/>
    <property type="project" value="TreeGrafter"/>
</dbReference>
<dbReference type="FunFam" id="3.30.70.240:FF:000007">
    <property type="entry name" value="Translation factor GUF1, mitochondrial"/>
    <property type="match status" value="1"/>
</dbReference>
<dbReference type="NCBIfam" id="TIGR00231">
    <property type="entry name" value="small_GTP"/>
    <property type="match status" value="1"/>
</dbReference>
<keyword evidence="4 9" id="KW-0378">Hydrolase</keyword>
<sequence>MLAPLLDALRLTHARHCKRRWELLELGSGAMLRSACRRAGPSVAGRSSVAIAGPSARPSARAADVSVPSQPSSSHLHRFPTTRISAQSRRISTSAPRASASSSSGSASKAAARDFSQFDRLETRTFSIISHVDHGKSTLADRLLELTGTIPQDGSNQQVLDKLKVERERGITVKSQAVTMVYDYDGPRDDFISAFDDGFAPKPGRYLLNLIDCPGHVDFSYEVSRSLSACQSALLVVDATQGVQAQSITVFELAKQKDLAIVPVLNKSDLPAADPDRCALQMEEILGIDTTLPGQEPLLISAKTGRGVDSVLRALVERTKPPPGVEDGKLEGREGPGFRALVFDSWYDQYKGVVSLVSIADGAVKKGDRITSCHTGKRYEVLSLGVNSPEMIPTDVLRKGQVGWIIANMKDMSEAQIGDTFHLSSEKVEPLEGFAPTVPMVYAGIFPIETTDFLKLEEAIQRLALNDRSVTVQRESSMALGQGCRLGFLGLLHLDVFRQRLEDEYGHAILVTAPSVPYKVTWRDGREEIVSNPIHFPDDSERKGKVTLLEEPMVRGVVRCPEEYTGEIMQLCAEHRGEQLDVSFPPTASAIRSVQMTYRLPLSEIVTDFFDKLKSCSSGFASFEYSEDGYQASDLVKLIFLISNTVLDSLSIIMHRSKVLYNARAWTKKLKDIIPRQQFEVSIQATTGSKVIARETLSAYRKDVTAGLYGGHYERKLKHLNKQKEGKKRLKALGVGRVQIPTEK</sequence>
<dbReference type="Gene3D" id="3.40.50.300">
    <property type="entry name" value="P-loop containing nucleotide triphosphate hydrolases"/>
    <property type="match status" value="1"/>
</dbReference>
<comment type="caution">
    <text evidence="9">Lacks conserved residue(s) required for the propagation of feature annotation.</text>
</comment>
<dbReference type="Pfam" id="PF03144">
    <property type="entry name" value="GTP_EFTU_D2"/>
    <property type="match status" value="1"/>
</dbReference>
<keyword evidence="8 9" id="KW-0472">Membrane</keyword>
<evidence type="ECO:0000256" key="3">
    <source>
        <dbReference type="ARBA" id="ARBA00022792"/>
    </source>
</evidence>
<dbReference type="PANTHER" id="PTHR43512">
    <property type="entry name" value="TRANSLATION FACTOR GUF1-RELATED"/>
    <property type="match status" value="1"/>
</dbReference>
<evidence type="ECO:0000256" key="7">
    <source>
        <dbReference type="ARBA" id="ARBA00023134"/>
    </source>
</evidence>
<dbReference type="InterPro" id="IPR000640">
    <property type="entry name" value="EFG_V-like"/>
</dbReference>
<dbReference type="SUPFAM" id="SSF54980">
    <property type="entry name" value="EF-G C-terminal domain-like"/>
    <property type="match status" value="2"/>
</dbReference>
<evidence type="ECO:0000256" key="6">
    <source>
        <dbReference type="ARBA" id="ARBA00023128"/>
    </source>
</evidence>
<dbReference type="EMBL" id="AWNI01000009">
    <property type="protein sequence ID" value="ETS63111.1"/>
    <property type="molecule type" value="Genomic_DNA"/>
</dbReference>
<keyword evidence="6 9" id="KW-0496">Mitochondrion</keyword>
<keyword evidence="3 9" id="KW-0999">Mitochondrion inner membrane</keyword>
<accession>W3VQQ3</accession>
<dbReference type="Proteomes" id="UP000019462">
    <property type="component" value="Unassembled WGS sequence"/>
</dbReference>
<dbReference type="SUPFAM" id="SSF52540">
    <property type="entry name" value="P-loop containing nucleoside triphosphate hydrolases"/>
    <property type="match status" value="1"/>
</dbReference>
<dbReference type="Gene3D" id="3.30.70.870">
    <property type="entry name" value="Elongation Factor G (Translational Gtpase), domain 3"/>
    <property type="match status" value="1"/>
</dbReference>
<comment type="function">
    <text evidence="9">Promotes mitochondrial protein synthesis. May act as a fidelity factor of the translation reaction, by catalyzing a one-codon backward translocation of tRNAs on improperly translocated ribosomes. Binds to mitochondrial ribosomes in a GTP-dependent manner.</text>
</comment>
<evidence type="ECO:0000256" key="5">
    <source>
        <dbReference type="ARBA" id="ARBA00022917"/>
    </source>
</evidence>
<dbReference type="HOGENOM" id="CLU_009995_3_3_1"/>
<evidence type="ECO:0000256" key="4">
    <source>
        <dbReference type="ARBA" id="ARBA00022801"/>
    </source>
</evidence>
<dbReference type="InterPro" id="IPR035647">
    <property type="entry name" value="EFG_III/V"/>
</dbReference>
<dbReference type="GO" id="GO:0005759">
    <property type="term" value="C:mitochondrial matrix"/>
    <property type="evidence" value="ECO:0007669"/>
    <property type="project" value="UniProtKB-UniRule"/>
</dbReference>
<dbReference type="GO" id="GO:0006412">
    <property type="term" value="P:translation"/>
    <property type="evidence" value="ECO:0007669"/>
    <property type="project" value="UniProtKB-KW"/>
</dbReference>
<evidence type="ECO:0000256" key="1">
    <source>
        <dbReference type="ARBA" id="ARBA00005454"/>
    </source>
</evidence>
<dbReference type="Pfam" id="PF00679">
    <property type="entry name" value="EFG_C"/>
    <property type="match status" value="1"/>
</dbReference>
<dbReference type="SUPFAM" id="SSF50447">
    <property type="entry name" value="Translation proteins"/>
    <property type="match status" value="1"/>
</dbReference>
<feature type="domain" description="Tr-type G" evidence="11">
    <location>
        <begin position="121"/>
        <end position="323"/>
    </location>
</feature>
<dbReference type="GO" id="GO:0045727">
    <property type="term" value="P:positive regulation of translation"/>
    <property type="evidence" value="ECO:0007669"/>
    <property type="project" value="UniProtKB-UniRule"/>
</dbReference>
<evidence type="ECO:0000256" key="2">
    <source>
        <dbReference type="ARBA" id="ARBA00022741"/>
    </source>
</evidence>
<dbReference type="OrthoDB" id="1074at2759"/>
<evidence type="ECO:0000313" key="13">
    <source>
        <dbReference type="Proteomes" id="UP000019462"/>
    </source>
</evidence>
<dbReference type="Gene3D" id="3.30.70.2570">
    <property type="entry name" value="Elongation factor 4, C-terminal domain"/>
    <property type="match status" value="1"/>
</dbReference>
<dbReference type="CDD" id="cd01890">
    <property type="entry name" value="LepA"/>
    <property type="match status" value="1"/>
</dbReference>
<dbReference type="Gene3D" id="2.40.30.10">
    <property type="entry name" value="Translation factors"/>
    <property type="match status" value="1"/>
</dbReference>
<evidence type="ECO:0000256" key="8">
    <source>
        <dbReference type="ARBA" id="ARBA00023136"/>
    </source>
</evidence>
<dbReference type="PANTHER" id="PTHR43512:SF7">
    <property type="entry name" value="TRANSLATION FACTOR GUF1, MITOCHONDRIAL"/>
    <property type="match status" value="1"/>
</dbReference>
<dbReference type="InterPro" id="IPR038363">
    <property type="entry name" value="LepA_C_sf"/>
</dbReference>
<evidence type="ECO:0000259" key="11">
    <source>
        <dbReference type="PROSITE" id="PS51722"/>
    </source>
</evidence>
<keyword evidence="5 9" id="KW-0648">Protein biosynthesis</keyword>
<comment type="similarity">
    <text evidence="1">Belongs to the TRAFAC class translation factor GTPase superfamily. Classic translation factor GTPase family. LepA subfamily.</text>
</comment>
<dbReference type="InterPro" id="IPR005225">
    <property type="entry name" value="Small_GTP-bd"/>
</dbReference>
<feature type="compositionally biased region" description="Low complexity" evidence="10">
    <location>
        <begin position="88"/>
        <end position="106"/>
    </location>
</feature>
<feature type="binding site" evidence="9">
    <location>
        <begin position="130"/>
        <end position="137"/>
    </location>
    <ligand>
        <name>GTP</name>
        <dbReference type="ChEBI" id="CHEBI:37565"/>
    </ligand>
</feature>
<dbReference type="Pfam" id="PF00009">
    <property type="entry name" value="GTP_EFTU"/>
    <property type="match status" value="1"/>
</dbReference>
<evidence type="ECO:0000256" key="9">
    <source>
        <dbReference type="HAMAP-Rule" id="MF_03137"/>
    </source>
</evidence>
<dbReference type="HAMAP" id="MF_00071">
    <property type="entry name" value="LepA"/>
    <property type="match status" value="1"/>
</dbReference>
<evidence type="ECO:0000313" key="12">
    <source>
        <dbReference type="EMBL" id="ETS63111.1"/>
    </source>
</evidence>
<dbReference type="InterPro" id="IPR000795">
    <property type="entry name" value="T_Tr_GTP-bd_dom"/>
</dbReference>
<dbReference type="FunFam" id="3.30.70.2570:FF:000001">
    <property type="entry name" value="Translation factor GUF1, mitochondrial"/>
    <property type="match status" value="1"/>
</dbReference>
<protein>
    <recommendedName>
        <fullName evidence="11">Tr-type G domain-containing protein</fullName>
    </recommendedName>
</protein>
<dbReference type="InterPro" id="IPR013842">
    <property type="entry name" value="LepA_CTD"/>
</dbReference>
<dbReference type="PRINTS" id="PR00315">
    <property type="entry name" value="ELONGATNFCT"/>
</dbReference>
<organism evidence="12 13">
    <name type="scientific">Moesziomyces aphidis</name>
    <name type="common">Pseudozyma aphidis</name>
    <dbReference type="NCBI Taxonomy" id="84754"/>
    <lineage>
        <taxon>Eukaryota</taxon>
        <taxon>Fungi</taxon>
        <taxon>Dikarya</taxon>
        <taxon>Basidiomycota</taxon>
        <taxon>Ustilaginomycotina</taxon>
        <taxon>Ustilaginomycetes</taxon>
        <taxon>Ustilaginales</taxon>
        <taxon>Ustilaginaceae</taxon>
        <taxon>Moesziomyces</taxon>
    </lineage>
</organism>
<name>W3VQQ3_MOEAP</name>
<keyword evidence="13" id="KW-1185">Reference proteome</keyword>
<dbReference type="GO" id="GO:0005743">
    <property type="term" value="C:mitochondrial inner membrane"/>
    <property type="evidence" value="ECO:0007669"/>
    <property type="project" value="UniProtKB-SubCell"/>
</dbReference>
<feature type="compositionally biased region" description="Low complexity" evidence="10">
    <location>
        <begin position="50"/>
        <end position="63"/>
    </location>
</feature>
<keyword evidence="7 9" id="KW-0342">GTP-binding</keyword>
<dbReference type="InterPro" id="IPR027417">
    <property type="entry name" value="P-loop_NTPase"/>
</dbReference>
<proteinExistence type="inferred from homology"/>